<dbReference type="Proteomes" id="UP001331761">
    <property type="component" value="Unassembled WGS sequence"/>
</dbReference>
<protein>
    <submittedName>
        <fullName evidence="5">Immunoglobulin I-set domain protein</fullName>
    </submittedName>
</protein>
<dbReference type="GO" id="GO:0005886">
    <property type="term" value="C:plasma membrane"/>
    <property type="evidence" value="ECO:0007669"/>
    <property type="project" value="TreeGrafter"/>
</dbReference>
<dbReference type="InterPro" id="IPR013783">
    <property type="entry name" value="Ig-like_fold"/>
</dbReference>
<feature type="domain" description="Ig-like" evidence="4">
    <location>
        <begin position="375"/>
        <end position="458"/>
    </location>
</feature>
<dbReference type="CDD" id="cd00096">
    <property type="entry name" value="Ig"/>
    <property type="match status" value="1"/>
</dbReference>
<gene>
    <name evidence="5" type="ORF">GCK32_012359</name>
</gene>
<evidence type="ECO:0000259" key="4">
    <source>
        <dbReference type="PROSITE" id="PS50835"/>
    </source>
</evidence>
<dbReference type="Gene3D" id="2.60.40.10">
    <property type="entry name" value="Immunoglobulins"/>
    <property type="match status" value="5"/>
</dbReference>
<dbReference type="AlphaFoldDB" id="A0AAN8FXU5"/>
<evidence type="ECO:0000256" key="1">
    <source>
        <dbReference type="ARBA" id="ARBA00022737"/>
    </source>
</evidence>
<dbReference type="PANTHER" id="PTHR10075:SF14">
    <property type="entry name" value="CELL ADHESION MOLECULE DSCAM2-RELATED"/>
    <property type="match status" value="1"/>
</dbReference>
<feature type="domain" description="Ig-like" evidence="4">
    <location>
        <begin position="6"/>
        <end position="95"/>
    </location>
</feature>
<organism evidence="5 6">
    <name type="scientific">Trichostrongylus colubriformis</name>
    <name type="common">Black scour worm</name>
    <dbReference type="NCBI Taxonomy" id="6319"/>
    <lineage>
        <taxon>Eukaryota</taxon>
        <taxon>Metazoa</taxon>
        <taxon>Ecdysozoa</taxon>
        <taxon>Nematoda</taxon>
        <taxon>Chromadorea</taxon>
        <taxon>Rhabditida</taxon>
        <taxon>Rhabditina</taxon>
        <taxon>Rhabditomorpha</taxon>
        <taxon>Strongyloidea</taxon>
        <taxon>Trichostrongylidae</taxon>
        <taxon>Trichostrongylus</taxon>
    </lineage>
</organism>
<keyword evidence="2" id="KW-1015">Disulfide bond</keyword>
<dbReference type="InterPro" id="IPR003598">
    <property type="entry name" value="Ig_sub2"/>
</dbReference>
<keyword evidence="1" id="KW-0677">Repeat</keyword>
<dbReference type="GO" id="GO:0030424">
    <property type="term" value="C:axon"/>
    <property type="evidence" value="ECO:0007669"/>
    <property type="project" value="TreeGrafter"/>
</dbReference>
<feature type="domain" description="Ig-like" evidence="4">
    <location>
        <begin position="192"/>
        <end position="279"/>
    </location>
</feature>
<reference evidence="5 6" key="1">
    <citation type="submission" date="2019-10" db="EMBL/GenBank/DDBJ databases">
        <title>Assembly and Annotation for the nematode Trichostrongylus colubriformis.</title>
        <authorList>
            <person name="Martin J."/>
        </authorList>
    </citation>
    <scope>NUCLEOTIDE SEQUENCE [LARGE SCALE GENOMIC DNA]</scope>
    <source>
        <strain evidence="5">G859</strain>
        <tissue evidence="5">Whole worm</tissue>
    </source>
</reference>
<evidence type="ECO:0000256" key="3">
    <source>
        <dbReference type="ARBA" id="ARBA00023319"/>
    </source>
</evidence>
<dbReference type="FunFam" id="2.60.40.10:FF:000503">
    <property type="entry name" value="Hemicentin 1"/>
    <property type="match status" value="1"/>
</dbReference>
<dbReference type="EMBL" id="WIXE01004095">
    <property type="protein sequence ID" value="KAK5983337.1"/>
    <property type="molecule type" value="Genomic_DNA"/>
</dbReference>
<name>A0AAN8FXU5_TRICO</name>
<dbReference type="PANTHER" id="PTHR10075">
    <property type="entry name" value="BASIGIN RELATED"/>
    <property type="match status" value="1"/>
</dbReference>
<evidence type="ECO:0000313" key="6">
    <source>
        <dbReference type="Proteomes" id="UP001331761"/>
    </source>
</evidence>
<dbReference type="SMART" id="SM00408">
    <property type="entry name" value="IGc2"/>
    <property type="match status" value="5"/>
</dbReference>
<dbReference type="SUPFAM" id="SSF48726">
    <property type="entry name" value="Immunoglobulin"/>
    <property type="match status" value="5"/>
</dbReference>
<dbReference type="Pfam" id="PF07679">
    <property type="entry name" value="I-set"/>
    <property type="match status" value="4"/>
</dbReference>
<proteinExistence type="predicted"/>
<sequence length="465" mass="50099">MNLLAPPIIDASQSDNVTRVTIGRPVTLRCFARGHPSPNIVWKKDNLLVKESDMIRISNGGQMLEIKESQTVHAGSWVCSAENDAGTNEFEILLDVWVPPTVQVRFDADAKVLGESVQLVCEVSGNPPPSIEWSRGDQPIMNNTDDVYITNKGAYLTIAHLETHNAGNYTCIATNGAGNAESTVLVDILVPPSIDRDEVDMSLRLPAGQTATLYCNVSGNPEPAVKWYLNDSEILPSTYGIELGSTFIKISNITLQDEGMYKCVAFNAAGNDTLLYTVGVVRAPIIPYGGAQSVVEGKMTSIECAAEGHPVPVVSWLRNGLRVESGIQGFRYVTEDNVLTITEAQSSDSGIYVCEATNEAGTARQAYTLEVLVSPKIILSSPVKSPVPFGSSFSLKCGVRGYPQPIVSWYLNDVPLSEKDGGVTIGSDGTLTVDTNFGDAPRTYKCTARNDAGQDEVSYEIHVMG</sequence>
<dbReference type="SMART" id="SM00409">
    <property type="entry name" value="IG"/>
    <property type="match status" value="5"/>
</dbReference>
<dbReference type="FunFam" id="2.60.40.10:FF:000107">
    <property type="entry name" value="Myosin, light chain kinase a"/>
    <property type="match status" value="1"/>
</dbReference>
<keyword evidence="6" id="KW-1185">Reference proteome</keyword>
<dbReference type="GO" id="GO:0098632">
    <property type="term" value="F:cell-cell adhesion mediator activity"/>
    <property type="evidence" value="ECO:0007669"/>
    <property type="project" value="TreeGrafter"/>
</dbReference>
<accession>A0AAN8FXU5</accession>
<comment type="caution">
    <text evidence="5">The sequence shown here is derived from an EMBL/GenBank/DDBJ whole genome shotgun (WGS) entry which is preliminary data.</text>
</comment>
<feature type="domain" description="Ig-like" evidence="4">
    <location>
        <begin position="284"/>
        <end position="370"/>
    </location>
</feature>
<dbReference type="InterPro" id="IPR036179">
    <property type="entry name" value="Ig-like_dom_sf"/>
</dbReference>
<dbReference type="FunFam" id="2.60.40.10:FF:000130">
    <property type="entry name" value="Hemicentin 1"/>
    <property type="match status" value="1"/>
</dbReference>
<evidence type="ECO:0000256" key="2">
    <source>
        <dbReference type="ARBA" id="ARBA00023157"/>
    </source>
</evidence>
<keyword evidence="3" id="KW-0393">Immunoglobulin domain</keyword>
<dbReference type="InterPro" id="IPR013098">
    <property type="entry name" value="Ig_I-set"/>
</dbReference>
<evidence type="ECO:0000313" key="5">
    <source>
        <dbReference type="EMBL" id="KAK5983337.1"/>
    </source>
</evidence>
<dbReference type="GO" id="GO:0007156">
    <property type="term" value="P:homophilic cell adhesion via plasma membrane adhesion molecules"/>
    <property type="evidence" value="ECO:0007669"/>
    <property type="project" value="TreeGrafter"/>
</dbReference>
<dbReference type="GO" id="GO:0007411">
    <property type="term" value="P:axon guidance"/>
    <property type="evidence" value="ECO:0007669"/>
    <property type="project" value="TreeGrafter"/>
</dbReference>
<dbReference type="InterPro" id="IPR003599">
    <property type="entry name" value="Ig_sub"/>
</dbReference>
<feature type="domain" description="Ig-like" evidence="4">
    <location>
        <begin position="100"/>
        <end position="187"/>
    </location>
</feature>
<dbReference type="InterPro" id="IPR007110">
    <property type="entry name" value="Ig-like_dom"/>
</dbReference>
<dbReference type="GO" id="GO:0070593">
    <property type="term" value="P:dendrite self-avoidance"/>
    <property type="evidence" value="ECO:0007669"/>
    <property type="project" value="TreeGrafter"/>
</dbReference>
<dbReference type="Pfam" id="PF13927">
    <property type="entry name" value="Ig_3"/>
    <property type="match status" value="1"/>
</dbReference>
<dbReference type="FunFam" id="2.60.40.10:FF:000032">
    <property type="entry name" value="palladin isoform X1"/>
    <property type="match status" value="1"/>
</dbReference>
<dbReference type="PROSITE" id="PS50835">
    <property type="entry name" value="IG_LIKE"/>
    <property type="match status" value="5"/>
</dbReference>